<sequence length="606" mass="66300">MSSQLPAPPDPTDADSLITQNQECPCHSAESQRRSTPYSMSPQRYYRRHNFPRSSMHPELRRKPRNPARRPHNQGHFSRRRAEVRLSNGSGSSGEQNATCVPNKPYPSEGSLLAQPANIPQMITPNSRENAVTEAMGGACDFTKSPLWLGKKLAAPATFSQKEPWLLQSQCNNFGSDTNSHTGSSASTTDRSRNGAMLSQTLQQNDGKIAHTVSIANPFAAVKDSDSLGPNQNQARTMTVGFGLAQSPTRVEMDEFSRFLQTIELHSQRYKDLADPASSYLEGDGRYANIKSVASDVNKFYTKPLRRQNWNSEGNLQVASLPGGGDSPDPPRDHRIPFNGHMIDRVDPGGPVVSVNGNPSGEEKGTKPDENLSQGGGSAVARDTRGQHNINSQSNYTPVNSSSCTYFAMPVHELPQGPAMGAADFGSVYDAFHQSAVSDDSLSKKRPRQDIGDRWQSKAEPSVDCCHQQSKAHLDKPHTAGDPQRNARCKECHPKRVKLDHFAGQSNLACQSCVDRQPFSSPLSSRSCGSHLTGTLSNLSQPFSKTFSAAVTPACQQRHVNADSALAVNWRGETLRLQYNNYQVHLYALSPFAGPPSKPQIRLLMK</sequence>
<dbReference type="OrthoDB" id="4184863at2759"/>
<feature type="region of interest" description="Disordered" evidence="1">
    <location>
        <begin position="436"/>
        <end position="457"/>
    </location>
</feature>
<feature type="compositionally biased region" description="Basic and acidic residues" evidence="1">
    <location>
        <begin position="329"/>
        <end position="347"/>
    </location>
</feature>
<feature type="compositionally biased region" description="Polar residues" evidence="1">
    <location>
        <begin position="387"/>
        <end position="397"/>
    </location>
</feature>
<accession>A0A1J9PDX9</accession>
<feature type="region of interest" description="Disordered" evidence="1">
    <location>
        <begin position="311"/>
        <end position="397"/>
    </location>
</feature>
<name>A0A1J9PDX9_9EURO</name>
<feature type="compositionally biased region" description="Polar residues" evidence="1">
    <location>
        <begin position="87"/>
        <end position="100"/>
    </location>
</feature>
<evidence type="ECO:0000256" key="1">
    <source>
        <dbReference type="SAM" id="MobiDB-lite"/>
    </source>
</evidence>
<feature type="region of interest" description="Disordered" evidence="1">
    <location>
        <begin position="1"/>
        <end position="112"/>
    </location>
</feature>
<gene>
    <name evidence="2" type="ORF">AJ78_04896</name>
</gene>
<feature type="compositionally biased region" description="Polar residues" evidence="1">
    <location>
        <begin position="172"/>
        <end position="189"/>
    </location>
</feature>
<feature type="compositionally biased region" description="Pro residues" evidence="1">
    <location>
        <begin position="1"/>
        <end position="11"/>
    </location>
</feature>
<feature type="region of interest" description="Disordered" evidence="1">
    <location>
        <begin position="172"/>
        <end position="193"/>
    </location>
</feature>
<protein>
    <submittedName>
        <fullName evidence="2">Uncharacterized protein</fullName>
    </submittedName>
</protein>
<dbReference type="EMBL" id="LGRN01000196">
    <property type="protein sequence ID" value="OJD14808.1"/>
    <property type="molecule type" value="Genomic_DNA"/>
</dbReference>
<feature type="compositionally biased region" description="Basic and acidic residues" evidence="1">
    <location>
        <begin position="448"/>
        <end position="457"/>
    </location>
</feature>
<dbReference type="Proteomes" id="UP000182235">
    <property type="component" value="Unassembled WGS sequence"/>
</dbReference>
<comment type="caution">
    <text evidence="2">The sequence shown here is derived from an EMBL/GenBank/DDBJ whole genome shotgun (WGS) entry which is preliminary data.</text>
</comment>
<dbReference type="AlphaFoldDB" id="A0A1J9PDX9"/>
<feature type="compositionally biased region" description="Basic residues" evidence="1">
    <location>
        <begin position="62"/>
        <end position="79"/>
    </location>
</feature>
<keyword evidence="3" id="KW-1185">Reference proteome</keyword>
<proteinExistence type="predicted"/>
<feature type="compositionally biased region" description="Basic and acidic residues" evidence="1">
    <location>
        <begin position="361"/>
        <end position="370"/>
    </location>
</feature>
<evidence type="ECO:0000313" key="3">
    <source>
        <dbReference type="Proteomes" id="UP000182235"/>
    </source>
</evidence>
<evidence type="ECO:0000313" key="2">
    <source>
        <dbReference type="EMBL" id="OJD14808.1"/>
    </source>
</evidence>
<reference evidence="2 3" key="1">
    <citation type="submission" date="2015-07" db="EMBL/GenBank/DDBJ databases">
        <title>Emmonsia species relationships and genome sequence.</title>
        <authorList>
            <consortium name="The Broad Institute Genomics Platform"/>
            <person name="Cuomo C.A."/>
            <person name="Munoz J.F."/>
            <person name="Imamovic A."/>
            <person name="Priest M.E."/>
            <person name="Young S."/>
            <person name="Clay O.K."/>
            <person name="McEwen J.G."/>
        </authorList>
    </citation>
    <scope>NUCLEOTIDE SEQUENCE [LARGE SCALE GENOMIC DNA]</scope>
    <source>
        <strain evidence="2 3">UAMH 9510</strain>
    </source>
</reference>
<organism evidence="2 3">
    <name type="scientific">Emergomyces pasteurianus Ep9510</name>
    <dbReference type="NCBI Taxonomy" id="1447872"/>
    <lineage>
        <taxon>Eukaryota</taxon>
        <taxon>Fungi</taxon>
        <taxon>Dikarya</taxon>
        <taxon>Ascomycota</taxon>
        <taxon>Pezizomycotina</taxon>
        <taxon>Eurotiomycetes</taxon>
        <taxon>Eurotiomycetidae</taxon>
        <taxon>Onygenales</taxon>
        <taxon>Ajellomycetaceae</taxon>
        <taxon>Emergomyces</taxon>
    </lineage>
</organism>